<reference evidence="1 2" key="1">
    <citation type="submission" date="2018-10" db="EMBL/GenBank/DDBJ databases">
        <title>A high-quality apple genome assembly.</title>
        <authorList>
            <person name="Hu J."/>
        </authorList>
    </citation>
    <scope>NUCLEOTIDE SEQUENCE [LARGE SCALE GENOMIC DNA]</scope>
    <source>
        <strain evidence="2">cv. HFTH1</strain>
        <tissue evidence="1">Young leaf</tissue>
    </source>
</reference>
<dbReference type="EMBL" id="RDQH01000328">
    <property type="protein sequence ID" value="RXI05749.1"/>
    <property type="molecule type" value="Genomic_DNA"/>
</dbReference>
<proteinExistence type="predicted"/>
<organism evidence="1 2">
    <name type="scientific">Malus domestica</name>
    <name type="common">Apple</name>
    <name type="synonym">Pyrus malus</name>
    <dbReference type="NCBI Taxonomy" id="3750"/>
    <lineage>
        <taxon>Eukaryota</taxon>
        <taxon>Viridiplantae</taxon>
        <taxon>Streptophyta</taxon>
        <taxon>Embryophyta</taxon>
        <taxon>Tracheophyta</taxon>
        <taxon>Spermatophyta</taxon>
        <taxon>Magnoliopsida</taxon>
        <taxon>eudicotyledons</taxon>
        <taxon>Gunneridae</taxon>
        <taxon>Pentapetalae</taxon>
        <taxon>rosids</taxon>
        <taxon>fabids</taxon>
        <taxon>Rosales</taxon>
        <taxon>Rosaceae</taxon>
        <taxon>Amygdaloideae</taxon>
        <taxon>Maleae</taxon>
        <taxon>Malus</taxon>
    </lineage>
</organism>
<sequence>MGLSRFGGLVKGLGVARRRPFATSSSSSSSSSSTAAGDGMIVRGTDGNFAFRLLTPLLKTVLNQTAKTCGFGFTQNRTKPNRTHPYGKLKFINIGDLNDKSRTRKNRLRVELKVNYYIFEIQNPNSERVRGQKPRLSTNCGRRRPAPVVRVGYDNRAAILVDRLDHSGACSYRGPLENPHGAVLKYTRHHRLVAPYTYGAMYNHPIKGLLVDTMSGAVSFLAFDMSPRMSIFFFSFTTVKVVDDHHGMWIP</sequence>
<evidence type="ECO:0000313" key="1">
    <source>
        <dbReference type="EMBL" id="RXI05749.1"/>
    </source>
</evidence>
<dbReference type="AlphaFoldDB" id="A0A498KC51"/>
<dbReference type="PANTHER" id="PTHR11863">
    <property type="entry name" value="STEROL DESATURASE"/>
    <property type="match status" value="1"/>
</dbReference>
<keyword evidence="2" id="KW-1185">Reference proteome</keyword>
<gene>
    <name evidence="1" type="ORF">DVH24_017791</name>
</gene>
<protein>
    <submittedName>
        <fullName evidence="1">Uncharacterized protein</fullName>
    </submittedName>
</protein>
<evidence type="ECO:0000313" key="2">
    <source>
        <dbReference type="Proteomes" id="UP000290289"/>
    </source>
</evidence>
<dbReference type="STRING" id="3750.A0A498KC51"/>
<dbReference type="Proteomes" id="UP000290289">
    <property type="component" value="Chromosome 2"/>
</dbReference>
<comment type="caution">
    <text evidence="1">The sequence shown here is derived from an EMBL/GenBank/DDBJ whole genome shotgun (WGS) entry which is preliminary data.</text>
</comment>
<name>A0A498KC51_MALDO</name>
<accession>A0A498KC51</accession>
<dbReference type="InterPro" id="IPR050307">
    <property type="entry name" value="Sterol_Desaturase_Related"/>
</dbReference>